<name>A0A3P6SQI3_CYLGO</name>
<keyword evidence="7" id="KW-0675">Receptor</keyword>
<evidence type="ECO:0000259" key="9">
    <source>
        <dbReference type="Pfam" id="PF00105"/>
    </source>
</evidence>
<evidence type="ECO:0000313" key="11">
    <source>
        <dbReference type="Proteomes" id="UP000271889"/>
    </source>
</evidence>
<dbReference type="Pfam" id="PF00105">
    <property type="entry name" value="zf-C4"/>
    <property type="match status" value="1"/>
</dbReference>
<keyword evidence="2" id="KW-0863">Zinc-finger</keyword>
<dbReference type="AlphaFoldDB" id="A0A3P6SQI3"/>
<sequence>MVYDHVGDVMLFSDVLSLMTNISPVVVEDIALLIEVTARCACRACRLAKCIAVGMDKKGTCCFISINIIVGFISLPRSSD</sequence>
<reference evidence="10 11" key="1">
    <citation type="submission" date="2018-11" db="EMBL/GenBank/DDBJ databases">
        <authorList>
            <consortium name="Pathogen Informatics"/>
        </authorList>
    </citation>
    <scope>NUCLEOTIDE SEQUENCE [LARGE SCALE GENOMIC DNA]</scope>
</reference>
<keyword evidence="3" id="KW-0862">Zinc</keyword>
<keyword evidence="8" id="KW-0539">Nucleus</keyword>
<evidence type="ECO:0000256" key="3">
    <source>
        <dbReference type="ARBA" id="ARBA00022833"/>
    </source>
</evidence>
<evidence type="ECO:0000256" key="8">
    <source>
        <dbReference type="ARBA" id="ARBA00023242"/>
    </source>
</evidence>
<keyword evidence="1" id="KW-0479">Metal-binding</keyword>
<dbReference type="EMBL" id="UYRV01022732">
    <property type="protein sequence ID" value="VDK72223.1"/>
    <property type="molecule type" value="Genomic_DNA"/>
</dbReference>
<evidence type="ECO:0000256" key="1">
    <source>
        <dbReference type="ARBA" id="ARBA00022723"/>
    </source>
</evidence>
<dbReference type="GO" id="GO:0043565">
    <property type="term" value="F:sequence-specific DNA binding"/>
    <property type="evidence" value="ECO:0007669"/>
    <property type="project" value="InterPro"/>
</dbReference>
<dbReference type="Proteomes" id="UP000271889">
    <property type="component" value="Unassembled WGS sequence"/>
</dbReference>
<dbReference type="GO" id="GO:0008270">
    <property type="term" value="F:zinc ion binding"/>
    <property type="evidence" value="ECO:0007669"/>
    <property type="project" value="UniProtKB-KW"/>
</dbReference>
<evidence type="ECO:0000313" key="10">
    <source>
        <dbReference type="EMBL" id="VDK72223.1"/>
    </source>
</evidence>
<proteinExistence type="predicted"/>
<dbReference type="SUPFAM" id="SSF57716">
    <property type="entry name" value="Glucocorticoid receptor-like (DNA-binding domain)"/>
    <property type="match status" value="1"/>
</dbReference>
<keyword evidence="6" id="KW-0804">Transcription</keyword>
<feature type="domain" description="Nuclear receptor" evidence="9">
    <location>
        <begin position="33"/>
        <end position="57"/>
    </location>
</feature>
<keyword evidence="5" id="KW-0238">DNA-binding</keyword>
<protein>
    <recommendedName>
        <fullName evidence="9">Nuclear receptor domain-containing protein</fullName>
    </recommendedName>
</protein>
<evidence type="ECO:0000256" key="4">
    <source>
        <dbReference type="ARBA" id="ARBA00023015"/>
    </source>
</evidence>
<evidence type="ECO:0000256" key="5">
    <source>
        <dbReference type="ARBA" id="ARBA00023125"/>
    </source>
</evidence>
<keyword evidence="4" id="KW-0805">Transcription regulation</keyword>
<gene>
    <name evidence="10" type="ORF">CGOC_LOCUS6814</name>
</gene>
<organism evidence="10 11">
    <name type="scientific">Cylicostephanus goldi</name>
    <name type="common">Nematode worm</name>
    <dbReference type="NCBI Taxonomy" id="71465"/>
    <lineage>
        <taxon>Eukaryota</taxon>
        <taxon>Metazoa</taxon>
        <taxon>Ecdysozoa</taxon>
        <taxon>Nematoda</taxon>
        <taxon>Chromadorea</taxon>
        <taxon>Rhabditida</taxon>
        <taxon>Rhabditina</taxon>
        <taxon>Rhabditomorpha</taxon>
        <taxon>Strongyloidea</taxon>
        <taxon>Strongylidae</taxon>
        <taxon>Cylicostephanus</taxon>
    </lineage>
</organism>
<evidence type="ECO:0000256" key="2">
    <source>
        <dbReference type="ARBA" id="ARBA00022771"/>
    </source>
</evidence>
<keyword evidence="11" id="KW-1185">Reference proteome</keyword>
<dbReference type="InterPro" id="IPR001628">
    <property type="entry name" value="Znf_hrmn_rcpt"/>
</dbReference>
<accession>A0A3P6SQI3</accession>
<dbReference type="InterPro" id="IPR013088">
    <property type="entry name" value="Znf_NHR/GATA"/>
</dbReference>
<dbReference type="Gene3D" id="3.30.50.10">
    <property type="entry name" value="Erythroid Transcription Factor GATA-1, subunit A"/>
    <property type="match status" value="1"/>
</dbReference>
<evidence type="ECO:0000256" key="6">
    <source>
        <dbReference type="ARBA" id="ARBA00023163"/>
    </source>
</evidence>
<evidence type="ECO:0000256" key="7">
    <source>
        <dbReference type="ARBA" id="ARBA00023170"/>
    </source>
</evidence>
<dbReference type="GO" id="GO:0003700">
    <property type="term" value="F:DNA-binding transcription factor activity"/>
    <property type="evidence" value="ECO:0007669"/>
    <property type="project" value="InterPro"/>
</dbReference>